<accession>A0A4Q2V278</accession>
<evidence type="ECO:0000313" key="3">
    <source>
        <dbReference type="Proteomes" id="UP000290540"/>
    </source>
</evidence>
<dbReference type="AlphaFoldDB" id="A0A4Q2V278"/>
<comment type="caution">
    <text evidence="2">The sequence shown here is derived from an EMBL/GenBank/DDBJ whole genome shotgun (WGS) entry which is preliminary data.</text>
</comment>
<name>A0A4Q2V278_FUSOX</name>
<feature type="region of interest" description="Disordered" evidence="1">
    <location>
        <begin position="178"/>
        <end position="205"/>
    </location>
</feature>
<proteinExistence type="predicted"/>
<reference evidence="2 3" key="1">
    <citation type="submission" date="2016-12" db="EMBL/GenBank/DDBJ databases">
        <title>Draft genome sequence of Fusarium oxysporum causing rot on Narcissus.</title>
        <authorList>
            <person name="Armitage A.D."/>
            <person name="Taylor A."/>
            <person name="Clarkson J.P."/>
            <person name="Harrison R.J."/>
            <person name="Jackson A.C."/>
        </authorList>
    </citation>
    <scope>NUCLEOTIDE SEQUENCE [LARGE SCALE GENOMIC DNA]</scope>
    <source>
        <strain evidence="2 3">N139</strain>
    </source>
</reference>
<sequence>MHRPYPVTFLVPVRWPLCRILLGPRFTRLPPFNTLEQPSTHFRSSLLQRSHPGVVTAAAIAVASPARPAQAHVYANRRTSSVSKLNQRSSSGILALVVAGPDRTQSAIATILDLAIPPPQRHSNGTLSRLTPPRLDARLRGLQPGQEAAGPGVPRASPCLSSINLASAVATQAALTNNSPSQPYIATDPNQPPPIKSPVTANKMH</sequence>
<protein>
    <submittedName>
        <fullName evidence="2">Uncharacterized protein</fullName>
    </submittedName>
</protein>
<evidence type="ECO:0000256" key="1">
    <source>
        <dbReference type="SAM" id="MobiDB-lite"/>
    </source>
</evidence>
<gene>
    <name evidence="2" type="ORF">BFJ63_vAg16401</name>
</gene>
<dbReference type="EMBL" id="MQTW01000331">
    <property type="protein sequence ID" value="RYC80704.1"/>
    <property type="molecule type" value="Genomic_DNA"/>
</dbReference>
<dbReference type="Proteomes" id="UP000290540">
    <property type="component" value="Unassembled WGS sequence"/>
</dbReference>
<evidence type="ECO:0000313" key="2">
    <source>
        <dbReference type="EMBL" id="RYC80704.1"/>
    </source>
</evidence>
<organism evidence="2 3">
    <name type="scientific">Fusarium oxysporum f. sp. narcissi</name>
    <dbReference type="NCBI Taxonomy" id="451672"/>
    <lineage>
        <taxon>Eukaryota</taxon>
        <taxon>Fungi</taxon>
        <taxon>Dikarya</taxon>
        <taxon>Ascomycota</taxon>
        <taxon>Pezizomycotina</taxon>
        <taxon>Sordariomycetes</taxon>
        <taxon>Hypocreomycetidae</taxon>
        <taxon>Hypocreales</taxon>
        <taxon>Nectriaceae</taxon>
        <taxon>Fusarium</taxon>
        <taxon>Fusarium oxysporum species complex</taxon>
    </lineage>
</organism>